<name>A0A105W1P9_9BURK</name>
<dbReference type="Proteomes" id="UP000062317">
    <property type="component" value="Unassembled WGS sequence"/>
</dbReference>
<comment type="caution">
    <text evidence="1">The sequence shown here is derived from an EMBL/GenBank/DDBJ whole genome shotgun (WGS) entry which is preliminary data.</text>
</comment>
<keyword evidence="2" id="KW-1185">Reference proteome</keyword>
<dbReference type="RefSeq" id="WP_060103030.1">
    <property type="nucleotide sequence ID" value="NZ_LPEQ01000009.1"/>
</dbReference>
<evidence type="ECO:0000313" key="2">
    <source>
        <dbReference type="Proteomes" id="UP000062317"/>
    </source>
</evidence>
<dbReference type="EMBL" id="LPEQ01000009">
    <property type="protein sequence ID" value="KVV57928.1"/>
    <property type="molecule type" value="Genomic_DNA"/>
</dbReference>
<reference evidence="1 2" key="1">
    <citation type="submission" date="2015-11" db="EMBL/GenBank/DDBJ databases">
        <title>Expanding the genomic diversity of Burkholderia species for the development of highly accurate diagnostics.</title>
        <authorList>
            <person name="Sahl J."/>
            <person name="Keim P."/>
            <person name="Wagner D."/>
        </authorList>
    </citation>
    <scope>NUCLEOTIDE SEQUENCE [LARGE SCALE GENOMIC DNA]</scope>
    <source>
        <strain evidence="1 2">MSMB1301WGS</strain>
    </source>
</reference>
<proteinExistence type="predicted"/>
<gene>
    <name evidence="1" type="ORF">WT27_23650</name>
</gene>
<organism evidence="1 2">
    <name type="scientific">Burkholderia territorii</name>
    <dbReference type="NCBI Taxonomy" id="1503055"/>
    <lineage>
        <taxon>Bacteria</taxon>
        <taxon>Pseudomonadati</taxon>
        <taxon>Pseudomonadota</taxon>
        <taxon>Betaproteobacteria</taxon>
        <taxon>Burkholderiales</taxon>
        <taxon>Burkholderiaceae</taxon>
        <taxon>Burkholderia</taxon>
        <taxon>Burkholderia cepacia complex</taxon>
    </lineage>
</organism>
<accession>A0A105W1P9</accession>
<dbReference type="AlphaFoldDB" id="A0A105W1P9"/>
<dbReference type="Pfam" id="PF22764">
    <property type="entry name" value="E217_Gp32"/>
    <property type="match status" value="1"/>
</dbReference>
<dbReference type="InterPro" id="IPR054440">
    <property type="entry name" value="Gp32-like"/>
</dbReference>
<evidence type="ECO:0000313" key="1">
    <source>
        <dbReference type="EMBL" id="KVV57928.1"/>
    </source>
</evidence>
<protein>
    <submittedName>
        <fullName evidence="1">Uncharacterized protein</fullName>
    </submittedName>
</protein>
<sequence>MSGTITSANSVIMLAAGSVFPVAQQIQGYAAEDIFDTDDVEMAEVSLGLDGKQSYGYVPYNIKWRITLQPNSDSILVFDGVITAENVLRDKMQWSGVVTLPGISKKFTMVNGVLTRGKVLPDAKKVLQPQTYEITWEKVLPAPM</sequence>